<reference evidence="1 2" key="1">
    <citation type="submission" date="2018-10" db="EMBL/GenBank/DDBJ databases">
        <title>Isolation of pseudouridimycin from Streptomyces albus DSM 40763.</title>
        <authorList>
            <person name="Rosenqvist P."/>
            <person name="Metsae-Ketelae M."/>
            <person name="Virta P."/>
        </authorList>
    </citation>
    <scope>NUCLEOTIDE SEQUENCE [LARGE SCALE GENOMIC DNA]</scope>
    <source>
        <strain evidence="1 2">DSM 40763</strain>
    </source>
</reference>
<evidence type="ECO:0000313" key="2">
    <source>
        <dbReference type="Proteomes" id="UP000298111"/>
    </source>
</evidence>
<comment type="caution">
    <text evidence="1">The sequence shown here is derived from an EMBL/GenBank/DDBJ whole genome shotgun (WGS) entry which is preliminary data.</text>
</comment>
<evidence type="ECO:0000313" key="1">
    <source>
        <dbReference type="EMBL" id="TGG86233.1"/>
    </source>
</evidence>
<name>A0A6C1C8Y1_9ACTN</name>
<dbReference type="InterPro" id="IPR046074">
    <property type="entry name" value="DUF6092"/>
</dbReference>
<sequence>MSSGETTTRPVAEELVLLAAYLLSCGRGLLEEPQAYGPLRCLDAGRRVLTLVEQAGLHDERLSAVRARLDDCMCGPMEYRDLPGFLDEVCGSLITALKDSELISASTGHQE</sequence>
<protein>
    <submittedName>
        <fullName evidence="1">Uncharacterized protein</fullName>
    </submittedName>
</protein>
<dbReference type="Pfam" id="PF19585">
    <property type="entry name" value="DUF6092"/>
    <property type="match status" value="1"/>
</dbReference>
<gene>
    <name evidence="1" type="ORF">D8771_07555</name>
</gene>
<dbReference type="EMBL" id="RCIY01000040">
    <property type="protein sequence ID" value="TGG86233.1"/>
    <property type="molecule type" value="Genomic_DNA"/>
</dbReference>
<proteinExistence type="predicted"/>
<accession>A0A6C1C8Y1</accession>
<organism evidence="1 2">
    <name type="scientific">Streptomyces albus</name>
    <dbReference type="NCBI Taxonomy" id="1888"/>
    <lineage>
        <taxon>Bacteria</taxon>
        <taxon>Bacillati</taxon>
        <taxon>Actinomycetota</taxon>
        <taxon>Actinomycetes</taxon>
        <taxon>Kitasatosporales</taxon>
        <taxon>Streptomycetaceae</taxon>
        <taxon>Streptomyces</taxon>
    </lineage>
</organism>
<dbReference type="AlphaFoldDB" id="A0A6C1C8Y1"/>
<dbReference type="Proteomes" id="UP000298111">
    <property type="component" value="Unassembled WGS sequence"/>
</dbReference>